<dbReference type="NCBIfam" id="TIGR01727">
    <property type="entry name" value="oligo_HPY"/>
    <property type="match status" value="1"/>
</dbReference>
<keyword evidence="4" id="KW-0547">Nucleotide-binding</keyword>
<dbReference type="InterPro" id="IPR027417">
    <property type="entry name" value="P-loop_NTPase"/>
</dbReference>
<dbReference type="GO" id="GO:0016887">
    <property type="term" value="F:ATP hydrolysis activity"/>
    <property type="evidence" value="ECO:0007669"/>
    <property type="project" value="InterPro"/>
</dbReference>
<dbReference type="PANTHER" id="PTHR43297">
    <property type="entry name" value="OLIGOPEPTIDE TRANSPORT ATP-BINDING PROTEIN APPD"/>
    <property type="match status" value="1"/>
</dbReference>
<keyword evidence="3" id="KW-1003">Cell membrane</keyword>
<evidence type="ECO:0000256" key="1">
    <source>
        <dbReference type="ARBA" id="ARBA00004202"/>
    </source>
</evidence>
<dbReference type="InterPro" id="IPR003593">
    <property type="entry name" value="AAA+_ATPase"/>
</dbReference>
<dbReference type="Pfam" id="PF00005">
    <property type="entry name" value="ABC_tran"/>
    <property type="match status" value="1"/>
</dbReference>
<dbReference type="CDD" id="cd03257">
    <property type="entry name" value="ABC_NikE_OppD_transporters"/>
    <property type="match status" value="1"/>
</dbReference>
<sequence>MEASPPALVVENLSVSFDTPDGVVHAVNDVSFILHRGETLGIVGESGSGKSVTASSLMRLNNSVTATTSGRVQVAGIDVMSASDEEVRKIRGSEIAMVFQDPMSALNPYYTVGAQIAEAYLVHHPDASKSEVQSKVVDMMTKVGIPNPEERAGDYPHQFSGGMRQRIVIAIALVNDPKILIADEPTTALDVTVQAQILDLMLSLQAENGMAILLITHDLGVIAEVARDVLVMYAGRVVEKADVEDLFEIPTHPYSWGLLGAVGSLEDSNRGQLKTIEGAPPSMLNLPSGCAFHPRCSFASENNGLCEISVPQLIQKGPEHSSSACHLDAARVVQIGRGVGK</sequence>
<dbReference type="PROSITE" id="PS50893">
    <property type="entry name" value="ABC_TRANSPORTER_2"/>
    <property type="match status" value="1"/>
</dbReference>
<accession>A0A6J6HK88</accession>
<dbReference type="GO" id="GO:0005886">
    <property type="term" value="C:plasma membrane"/>
    <property type="evidence" value="ECO:0007669"/>
    <property type="project" value="UniProtKB-SubCell"/>
</dbReference>
<feature type="domain" description="ABC transporter" evidence="7">
    <location>
        <begin position="8"/>
        <end position="259"/>
    </location>
</feature>
<organism evidence="8">
    <name type="scientific">freshwater metagenome</name>
    <dbReference type="NCBI Taxonomy" id="449393"/>
    <lineage>
        <taxon>unclassified sequences</taxon>
        <taxon>metagenomes</taxon>
        <taxon>ecological metagenomes</taxon>
    </lineage>
</organism>
<evidence type="ECO:0000256" key="2">
    <source>
        <dbReference type="ARBA" id="ARBA00022448"/>
    </source>
</evidence>
<gene>
    <name evidence="8" type="ORF">UFOPK1874_00580</name>
</gene>
<dbReference type="PANTHER" id="PTHR43297:SF2">
    <property type="entry name" value="DIPEPTIDE TRANSPORT ATP-BINDING PROTEIN DPPD"/>
    <property type="match status" value="1"/>
</dbReference>
<reference evidence="8" key="1">
    <citation type="submission" date="2020-05" db="EMBL/GenBank/DDBJ databases">
        <authorList>
            <person name="Chiriac C."/>
            <person name="Salcher M."/>
            <person name="Ghai R."/>
            <person name="Kavagutti S V."/>
        </authorList>
    </citation>
    <scope>NUCLEOTIDE SEQUENCE</scope>
</reference>
<dbReference type="SMART" id="SM00382">
    <property type="entry name" value="AAA"/>
    <property type="match status" value="1"/>
</dbReference>
<dbReference type="Pfam" id="PF08352">
    <property type="entry name" value="oligo_HPY"/>
    <property type="match status" value="1"/>
</dbReference>
<name>A0A6J6HK88_9ZZZZ</name>
<dbReference type="InterPro" id="IPR017871">
    <property type="entry name" value="ABC_transporter-like_CS"/>
</dbReference>
<keyword evidence="5" id="KW-0067">ATP-binding</keyword>
<dbReference type="PROSITE" id="PS00211">
    <property type="entry name" value="ABC_TRANSPORTER_1"/>
    <property type="match status" value="1"/>
</dbReference>
<dbReference type="FunFam" id="3.40.50.300:FF:000016">
    <property type="entry name" value="Oligopeptide ABC transporter ATP-binding component"/>
    <property type="match status" value="1"/>
</dbReference>
<dbReference type="InterPro" id="IPR013563">
    <property type="entry name" value="Oligopep_ABC_C"/>
</dbReference>
<evidence type="ECO:0000256" key="4">
    <source>
        <dbReference type="ARBA" id="ARBA00022741"/>
    </source>
</evidence>
<dbReference type="EMBL" id="CAEZUX010000049">
    <property type="protein sequence ID" value="CAB4613530.1"/>
    <property type="molecule type" value="Genomic_DNA"/>
</dbReference>
<dbReference type="InterPro" id="IPR050388">
    <property type="entry name" value="ABC_Ni/Peptide_Import"/>
</dbReference>
<keyword evidence="2" id="KW-0813">Transport</keyword>
<evidence type="ECO:0000259" key="7">
    <source>
        <dbReference type="PROSITE" id="PS50893"/>
    </source>
</evidence>
<evidence type="ECO:0000313" key="8">
    <source>
        <dbReference type="EMBL" id="CAB4613530.1"/>
    </source>
</evidence>
<keyword evidence="6" id="KW-0472">Membrane</keyword>
<dbReference type="Gene3D" id="3.40.50.300">
    <property type="entry name" value="P-loop containing nucleotide triphosphate hydrolases"/>
    <property type="match status" value="1"/>
</dbReference>
<protein>
    <submittedName>
        <fullName evidence="8">Unannotated protein</fullName>
    </submittedName>
</protein>
<evidence type="ECO:0000256" key="6">
    <source>
        <dbReference type="ARBA" id="ARBA00023136"/>
    </source>
</evidence>
<dbReference type="SUPFAM" id="SSF52540">
    <property type="entry name" value="P-loop containing nucleoside triphosphate hydrolases"/>
    <property type="match status" value="1"/>
</dbReference>
<dbReference type="AlphaFoldDB" id="A0A6J6HK88"/>
<dbReference type="GO" id="GO:0005524">
    <property type="term" value="F:ATP binding"/>
    <property type="evidence" value="ECO:0007669"/>
    <property type="project" value="UniProtKB-KW"/>
</dbReference>
<dbReference type="GO" id="GO:0015833">
    <property type="term" value="P:peptide transport"/>
    <property type="evidence" value="ECO:0007669"/>
    <property type="project" value="InterPro"/>
</dbReference>
<proteinExistence type="predicted"/>
<evidence type="ECO:0000256" key="5">
    <source>
        <dbReference type="ARBA" id="ARBA00022840"/>
    </source>
</evidence>
<dbReference type="InterPro" id="IPR003439">
    <property type="entry name" value="ABC_transporter-like_ATP-bd"/>
</dbReference>
<evidence type="ECO:0000256" key="3">
    <source>
        <dbReference type="ARBA" id="ARBA00022475"/>
    </source>
</evidence>
<comment type="subcellular location">
    <subcellularLocation>
        <location evidence="1">Cell membrane</location>
        <topology evidence="1">Peripheral membrane protein</topology>
    </subcellularLocation>
</comment>